<dbReference type="AlphaFoldDB" id="A0A392VUD9"/>
<feature type="region of interest" description="Disordered" evidence="1">
    <location>
        <begin position="20"/>
        <end position="69"/>
    </location>
</feature>
<sequence>PEPQGDHEPVAAELVHVAEPQPDAPDAVLVAESHPDPAAEAEEDDREQLGEADFQQDDDAVQEGVAGKK</sequence>
<evidence type="ECO:0000313" key="3">
    <source>
        <dbReference type="Proteomes" id="UP000265520"/>
    </source>
</evidence>
<feature type="non-terminal residue" evidence="2">
    <location>
        <position position="69"/>
    </location>
</feature>
<accession>A0A392VUD9</accession>
<keyword evidence="3" id="KW-1185">Reference proteome</keyword>
<proteinExistence type="predicted"/>
<organism evidence="2 3">
    <name type="scientific">Trifolium medium</name>
    <dbReference type="NCBI Taxonomy" id="97028"/>
    <lineage>
        <taxon>Eukaryota</taxon>
        <taxon>Viridiplantae</taxon>
        <taxon>Streptophyta</taxon>
        <taxon>Embryophyta</taxon>
        <taxon>Tracheophyta</taxon>
        <taxon>Spermatophyta</taxon>
        <taxon>Magnoliopsida</taxon>
        <taxon>eudicotyledons</taxon>
        <taxon>Gunneridae</taxon>
        <taxon>Pentapetalae</taxon>
        <taxon>rosids</taxon>
        <taxon>fabids</taxon>
        <taxon>Fabales</taxon>
        <taxon>Fabaceae</taxon>
        <taxon>Papilionoideae</taxon>
        <taxon>50 kb inversion clade</taxon>
        <taxon>NPAAA clade</taxon>
        <taxon>Hologalegina</taxon>
        <taxon>IRL clade</taxon>
        <taxon>Trifolieae</taxon>
        <taxon>Trifolium</taxon>
    </lineage>
</organism>
<feature type="non-terminal residue" evidence="2">
    <location>
        <position position="1"/>
    </location>
</feature>
<comment type="caution">
    <text evidence="2">The sequence shown here is derived from an EMBL/GenBank/DDBJ whole genome shotgun (WGS) entry which is preliminary data.</text>
</comment>
<dbReference type="Proteomes" id="UP000265520">
    <property type="component" value="Unassembled WGS sequence"/>
</dbReference>
<evidence type="ECO:0000256" key="1">
    <source>
        <dbReference type="SAM" id="MobiDB-lite"/>
    </source>
</evidence>
<name>A0A392VUD9_9FABA</name>
<protein>
    <submittedName>
        <fullName evidence="2">Uncharacterized protein</fullName>
    </submittedName>
</protein>
<evidence type="ECO:0000313" key="2">
    <source>
        <dbReference type="EMBL" id="MCI92014.1"/>
    </source>
</evidence>
<dbReference type="EMBL" id="LXQA011288347">
    <property type="protein sequence ID" value="MCI92014.1"/>
    <property type="molecule type" value="Genomic_DNA"/>
</dbReference>
<reference evidence="2 3" key="1">
    <citation type="journal article" date="2018" name="Front. Plant Sci.">
        <title>Red Clover (Trifolium pratense) and Zigzag Clover (T. medium) - A Picture of Genomic Similarities and Differences.</title>
        <authorList>
            <person name="Dluhosova J."/>
            <person name="Istvanek J."/>
            <person name="Nedelnik J."/>
            <person name="Repkova J."/>
        </authorList>
    </citation>
    <scope>NUCLEOTIDE SEQUENCE [LARGE SCALE GENOMIC DNA]</scope>
    <source>
        <strain evidence="3">cv. 10/8</strain>
        <tissue evidence="2">Leaf</tissue>
    </source>
</reference>